<sequence length="262" mass="29540">MGINETTSEIKSIKPRVDFEMGGKGKGQLKELKVLKTFNPNIKVLVSVGGLSEGSVKFSEMARSSAKRTAFVNSLDIKSVFDPEGWLLTVHITAKRSVINLGYDLRSISEIVDYINLSALEYHGPWDRTTGIMAPLRSNNENNVEYMVNYTISKRASPSKILLGLPTYGFSYIVEDEIKRGQYLGLNSDQTFKSKWTNKRGTKLVNKYKLGGIMLWSLDMDDFLGLCHNQKYPLLSAVTEYLEQQDNSYIPKKKVVVETYGK</sequence>
<dbReference type="InterPro" id="IPR001223">
    <property type="entry name" value="Glyco_hydro18_cat"/>
</dbReference>
<dbReference type="GO" id="GO:0006032">
    <property type="term" value="P:chitin catabolic process"/>
    <property type="evidence" value="ECO:0007669"/>
    <property type="project" value="TreeGrafter"/>
</dbReference>
<protein>
    <recommendedName>
        <fullName evidence="1">GH18 domain-containing protein</fullName>
    </recommendedName>
</protein>
<dbReference type="EMBL" id="OV725081">
    <property type="protein sequence ID" value="CAH1403766.1"/>
    <property type="molecule type" value="Genomic_DNA"/>
</dbReference>
<dbReference type="PROSITE" id="PS51910">
    <property type="entry name" value="GH18_2"/>
    <property type="match status" value="1"/>
</dbReference>
<keyword evidence="3" id="KW-1185">Reference proteome</keyword>
<dbReference type="PANTHER" id="PTHR11177:SF360">
    <property type="entry name" value="CHITINASE 4-RELATED"/>
    <property type="match status" value="1"/>
</dbReference>
<feature type="domain" description="GH18" evidence="1">
    <location>
        <begin position="1"/>
        <end position="245"/>
    </location>
</feature>
<dbReference type="Proteomes" id="UP001152798">
    <property type="component" value="Chromosome 5"/>
</dbReference>
<dbReference type="GO" id="GO:0005975">
    <property type="term" value="P:carbohydrate metabolic process"/>
    <property type="evidence" value="ECO:0007669"/>
    <property type="project" value="InterPro"/>
</dbReference>
<proteinExistence type="predicted"/>
<dbReference type="GO" id="GO:0004568">
    <property type="term" value="F:chitinase activity"/>
    <property type="evidence" value="ECO:0007669"/>
    <property type="project" value="TreeGrafter"/>
</dbReference>
<dbReference type="SUPFAM" id="SSF51445">
    <property type="entry name" value="(Trans)glycosidases"/>
    <property type="match status" value="1"/>
</dbReference>
<dbReference type="GO" id="GO:0005576">
    <property type="term" value="C:extracellular region"/>
    <property type="evidence" value="ECO:0007669"/>
    <property type="project" value="TreeGrafter"/>
</dbReference>
<dbReference type="InterPro" id="IPR011583">
    <property type="entry name" value="Chitinase_II/V-like_cat"/>
</dbReference>
<dbReference type="InterPro" id="IPR050314">
    <property type="entry name" value="Glycosyl_Hydrlase_18"/>
</dbReference>
<dbReference type="Gene3D" id="3.20.20.80">
    <property type="entry name" value="Glycosidases"/>
    <property type="match status" value="3"/>
</dbReference>
<organism evidence="2 3">
    <name type="scientific">Nezara viridula</name>
    <name type="common">Southern green stink bug</name>
    <name type="synonym">Cimex viridulus</name>
    <dbReference type="NCBI Taxonomy" id="85310"/>
    <lineage>
        <taxon>Eukaryota</taxon>
        <taxon>Metazoa</taxon>
        <taxon>Ecdysozoa</taxon>
        <taxon>Arthropoda</taxon>
        <taxon>Hexapoda</taxon>
        <taxon>Insecta</taxon>
        <taxon>Pterygota</taxon>
        <taxon>Neoptera</taxon>
        <taxon>Paraneoptera</taxon>
        <taxon>Hemiptera</taxon>
        <taxon>Heteroptera</taxon>
        <taxon>Panheteroptera</taxon>
        <taxon>Pentatomomorpha</taxon>
        <taxon>Pentatomoidea</taxon>
        <taxon>Pentatomidae</taxon>
        <taxon>Pentatominae</taxon>
        <taxon>Nezara</taxon>
    </lineage>
</organism>
<accession>A0A9P0MUD0</accession>
<dbReference type="Pfam" id="PF00704">
    <property type="entry name" value="Glyco_hydro_18"/>
    <property type="match status" value="2"/>
</dbReference>
<name>A0A9P0MUD0_NEZVI</name>
<gene>
    <name evidence="2" type="ORF">NEZAVI_LOCUS12322</name>
</gene>
<reference evidence="2" key="1">
    <citation type="submission" date="2022-01" db="EMBL/GenBank/DDBJ databases">
        <authorList>
            <person name="King R."/>
        </authorList>
    </citation>
    <scope>NUCLEOTIDE SEQUENCE</scope>
</reference>
<dbReference type="AlphaFoldDB" id="A0A9P0MUD0"/>
<dbReference type="OrthoDB" id="73875at2759"/>
<dbReference type="GO" id="GO:0008061">
    <property type="term" value="F:chitin binding"/>
    <property type="evidence" value="ECO:0007669"/>
    <property type="project" value="InterPro"/>
</dbReference>
<evidence type="ECO:0000313" key="2">
    <source>
        <dbReference type="EMBL" id="CAH1403766.1"/>
    </source>
</evidence>
<dbReference type="PANTHER" id="PTHR11177">
    <property type="entry name" value="CHITINASE"/>
    <property type="match status" value="1"/>
</dbReference>
<dbReference type="SMART" id="SM00636">
    <property type="entry name" value="Glyco_18"/>
    <property type="match status" value="1"/>
</dbReference>
<dbReference type="InterPro" id="IPR017853">
    <property type="entry name" value="GH"/>
</dbReference>
<evidence type="ECO:0000313" key="3">
    <source>
        <dbReference type="Proteomes" id="UP001152798"/>
    </source>
</evidence>
<evidence type="ECO:0000259" key="1">
    <source>
        <dbReference type="PROSITE" id="PS51910"/>
    </source>
</evidence>